<feature type="transmembrane region" description="Helical" evidence="9">
    <location>
        <begin position="71"/>
        <end position="90"/>
    </location>
</feature>
<evidence type="ECO:0000256" key="5">
    <source>
        <dbReference type="ARBA" id="ARBA00022692"/>
    </source>
</evidence>
<dbReference type="PANTHER" id="PTHR32024:SF2">
    <property type="entry name" value="TRK SYSTEM POTASSIUM UPTAKE PROTEIN TRKG-RELATED"/>
    <property type="match status" value="1"/>
</dbReference>
<protein>
    <submittedName>
        <fullName evidence="10">Potassium transporter TrkH</fullName>
    </submittedName>
</protein>
<dbReference type="Proteomes" id="UP000248975">
    <property type="component" value="Unassembled WGS sequence"/>
</dbReference>
<keyword evidence="8 9" id="KW-0472">Membrane</keyword>
<dbReference type="EMBL" id="QFQS01000001">
    <property type="protein sequence ID" value="PZQ99603.1"/>
    <property type="molecule type" value="Genomic_DNA"/>
</dbReference>
<name>A0A2W5U868_CERSP</name>
<evidence type="ECO:0000313" key="11">
    <source>
        <dbReference type="Proteomes" id="UP000248975"/>
    </source>
</evidence>
<sequence>MPRLLELPFLVILMVAAAVSMLLPAAHAFSLRDMDVARAFFYSAVIFLILAAIIGIATSNYRPRNPTRSHLAALVLAYVLLPPLLAVPFAEGSGDNYLDSWFEMVSSFTTTGATLYDDPAVLAPSLHLWRALVGWLGGFFVLLSAISILAPLNLGGFEVVTGGALGRAARGAAQITRVADPSERVTRYALAIFPIYGALTLLLWALLLMAGNEGLVALCHAMSTLSTSGISPIGGLQDSSSGVPGEFFIFLFLAFGITRRAYYGRQVADQQTPIHRDPEVQMAVACLAILPILQVIQHWTGRFEDDQISNAVLGARALWGSLFTTLSFLTTTGFVSQDWGEARGWAGPGSSGLLLLGLAIIGGGVATTAGGVKLLRVYALFKLGERELERLVDPHSVGGDGAVARRLREEGAYVAWIFFMLFAMSILLVMALLTLTGLEFEVAMVFSVAALSTTGPLAEVATEAPMSYDLLGPSAKVILAGAMILGRLETLAILALLAPDNWRR</sequence>
<feature type="transmembrane region" description="Helical" evidence="9">
    <location>
        <begin position="132"/>
        <end position="152"/>
    </location>
</feature>
<proteinExistence type="inferred from homology"/>
<dbReference type="Pfam" id="PF02386">
    <property type="entry name" value="TrkH"/>
    <property type="match status" value="1"/>
</dbReference>
<feature type="transmembrane region" description="Helical" evidence="9">
    <location>
        <begin position="355"/>
        <end position="381"/>
    </location>
</feature>
<feature type="transmembrane region" description="Helical" evidence="9">
    <location>
        <begin position="313"/>
        <end position="335"/>
    </location>
</feature>
<evidence type="ECO:0000256" key="7">
    <source>
        <dbReference type="ARBA" id="ARBA00023065"/>
    </source>
</evidence>
<comment type="similarity">
    <text evidence="2">Belongs to the TrkH potassium transport family.</text>
</comment>
<keyword evidence="4" id="KW-1003">Cell membrane</keyword>
<feature type="transmembrane region" description="Helical" evidence="9">
    <location>
        <begin position="243"/>
        <end position="262"/>
    </location>
</feature>
<dbReference type="GO" id="GO:0008324">
    <property type="term" value="F:monoatomic cation transmembrane transporter activity"/>
    <property type="evidence" value="ECO:0007669"/>
    <property type="project" value="InterPro"/>
</dbReference>
<evidence type="ECO:0000256" key="4">
    <source>
        <dbReference type="ARBA" id="ARBA00022475"/>
    </source>
</evidence>
<evidence type="ECO:0000256" key="9">
    <source>
        <dbReference type="SAM" id="Phobius"/>
    </source>
</evidence>
<reference evidence="10 11" key="1">
    <citation type="submission" date="2017-08" db="EMBL/GenBank/DDBJ databases">
        <title>Infants hospitalized years apart are colonized by the same room-sourced microbial strains.</title>
        <authorList>
            <person name="Brooks B."/>
            <person name="Olm M.R."/>
            <person name="Firek B.A."/>
            <person name="Baker R."/>
            <person name="Thomas B.C."/>
            <person name="Morowitz M.J."/>
            <person name="Banfield J.F."/>
        </authorList>
    </citation>
    <scope>NUCLEOTIDE SEQUENCE [LARGE SCALE GENOMIC DNA]</scope>
    <source>
        <strain evidence="10">S2_003_000_R2_11</strain>
    </source>
</reference>
<dbReference type="GO" id="GO:0030001">
    <property type="term" value="P:metal ion transport"/>
    <property type="evidence" value="ECO:0007669"/>
    <property type="project" value="UniProtKB-ARBA"/>
</dbReference>
<feature type="transmembrane region" description="Helical" evidence="9">
    <location>
        <begin position="413"/>
        <end position="435"/>
    </location>
</feature>
<dbReference type="AlphaFoldDB" id="A0A2W5U868"/>
<keyword evidence="7" id="KW-0406">Ion transport</keyword>
<gene>
    <name evidence="10" type="ORF">DI533_02765</name>
</gene>
<comment type="subcellular location">
    <subcellularLocation>
        <location evidence="1">Cell membrane</location>
        <topology evidence="1">Multi-pass membrane protein</topology>
    </subcellularLocation>
</comment>
<dbReference type="GO" id="GO:0005886">
    <property type="term" value="C:plasma membrane"/>
    <property type="evidence" value="ECO:0007669"/>
    <property type="project" value="UniProtKB-SubCell"/>
</dbReference>
<feature type="transmembrane region" description="Helical" evidence="9">
    <location>
        <begin position="477"/>
        <end position="498"/>
    </location>
</feature>
<evidence type="ECO:0000256" key="1">
    <source>
        <dbReference type="ARBA" id="ARBA00004651"/>
    </source>
</evidence>
<feature type="transmembrane region" description="Helical" evidence="9">
    <location>
        <begin position="188"/>
        <end position="209"/>
    </location>
</feature>
<accession>A0A2W5U868</accession>
<dbReference type="InterPro" id="IPR003445">
    <property type="entry name" value="Cat_transpt"/>
</dbReference>
<keyword evidence="5 9" id="KW-0812">Transmembrane</keyword>
<comment type="caution">
    <text evidence="10">The sequence shown here is derived from an EMBL/GenBank/DDBJ whole genome shotgun (WGS) entry which is preliminary data.</text>
</comment>
<keyword evidence="6 9" id="KW-1133">Transmembrane helix</keyword>
<evidence type="ECO:0000256" key="6">
    <source>
        <dbReference type="ARBA" id="ARBA00022989"/>
    </source>
</evidence>
<organism evidence="10 11">
    <name type="scientific">Cereibacter sphaeroides</name>
    <name type="common">Rhodobacter sphaeroides</name>
    <dbReference type="NCBI Taxonomy" id="1063"/>
    <lineage>
        <taxon>Bacteria</taxon>
        <taxon>Pseudomonadati</taxon>
        <taxon>Pseudomonadota</taxon>
        <taxon>Alphaproteobacteria</taxon>
        <taxon>Rhodobacterales</taxon>
        <taxon>Paracoccaceae</taxon>
        <taxon>Cereibacter</taxon>
    </lineage>
</organism>
<feature type="transmembrane region" description="Helical" evidence="9">
    <location>
        <begin position="39"/>
        <end position="59"/>
    </location>
</feature>
<evidence type="ECO:0000256" key="2">
    <source>
        <dbReference type="ARBA" id="ARBA00009137"/>
    </source>
</evidence>
<evidence type="ECO:0000313" key="10">
    <source>
        <dbReference type="EMBL" id="PZQ99603.1"/>
    </source>
</evidence>
<evidence type="ECO:0000256" key="8">
    <source>
        <dbReference type="ARBA" id="ARBA00023136"/>
    </source>
</evidence>
<keyword evidence="3" id="KW-0813">Transport</keyword>
<evidence type="ECO:0000256" key="3">
    <source>
        <dbReference type="ARBA" id="ARBA00022448"/>
    </source>
</evidence>
<dbReference type="PANTHER" id="PTHR32024">
    <property type="entry name" value="TRK SYSTEM POTASSIUM UPTAKE PROTEIN TRKG-RELATED"/>
    <property type="match status" value="1"/>
</dbReference>
<feature type="transmembrane region" description="Helical" evidence="9">
    <location>
        <begin position="7"/>
        <end position="27"/>
    </location>
</feature>